<dbReference type="Pfam" id="PF00652">
    <property type="entry name" value="Ricin_B_lectin"/>
    <property type="match status" value="1"/>
</dbReference>
<name>A0A081NK89_9GAMM</name>
<evidence type="ECO:0000256" key="1">
    <source>
        <dbReference type="SAM" id="MobiDB-lite"/>
    </source>
</evidence>
<protein>
    <recommendedName>
        <fullName evidence="2">Ricin B lectin domain-containing protein</fullName>
    </recommendedName>
</protein>
<organism evidence="3 4">
    <name type="scientific">Endozoicomonas numazuensis</name>
    <dbReference type="NCBI Taxonomy" id="1137799"/>
    <lineage>
        <taxon>Bacteria</taxon>
        <taxon>Pseudomonadati</taxon>
        <taxon>Pseudomonadota</taxon>
        <taxon>Gammaproteobacteria</taxon>
        <taxon>Oceanospirillales</taxon>
        <taxon>Endozoicomonadaceae</taxon>
        <taxon>Endozoicomonas</taxon>
    </lineage>
</organism>
<evidence type="ECO:0000313" key="4">
    <source>
        <dbReference type="Proteomes" id="UP000028073"/>
    </source>
</evidence>
<evidence type="ECO:0000259" key="2">
    <source>
        <dbReference type="Pfam" id="PF00652"/>
    </source>
</evidence>
<dbReference type="EMBL" id="JOKH01000001">
    <property type="protein sequence ID" value="KEQ18862.1"/>
    <property type="molecule type" value="Genomic_DNA"/>
</dbReference>
<feature type="region of interest" description="Disordered" evidence="1">
    <location>
        <begin position="212"/>
        <end position="270"/>
    </location>
</feature>
<feature type="domain" description="Ricin B lectin" evidence="2">
    <location>
        <begin position="96"/>
        <end position="165"/>
    </location>
</feature>
<keyword evidence="4" id="KW-1185">Reference proteome</keyword>
<sequence>MVAAKMAGKWNYKNRLVVIPASLWLFFPFWTFLIFFSSTSKAEVSDNNLVVERFANRFFLQQEDSLDCLQIDVEGIEFEACVHQDPEPGSVCYPRNRAVIKPCDESSSAQKWHYNFQKKTIHFQGYATSMCLSRMIETLEMLPCIESTRAQIWTFDEQGRLSNALDGQQKSSYMALIDKSDDPVPLAYRYLESDMGERRCYKNLNTGQIVCEYEEAEPGRDRKPDQEEEKSDSEEKGANRGDEEPVEEPQPDKPRLPEEEAPAEEIQPALEWEERSEGAFWVSERLTEDVMLVNQHPRVCLNAEAAESCLSEATDKSRCYSAASIALTACDSHGSQVWRHDLKTKRIFNRAAGYRYCLTWVPGGFSLLPCFPGGSPSQKWYFARGKTEASLERGRLRTMLNGIQNPYSYVQALSLPEGISKPKKKNLQALKVHFERLYAECGWNPVTGSWQGYCPGNP</sequence>
<reference evidence="3 4" key="1">
    <citation type="submission" date="2014-06" db="EMBL/GenBank/DDBJ databases">
        <title>Whole Genome Sequences of Three Symbiotic Endozoicomonas Bacteria.</title>
        <authorList>
            <person name="Neave M.J."/>
            <person name="Apprill A."/>
            <person name="Voolstra C.R."/>
        </authorList>
    </citation>
    <scope>NUCLEOTIDE SEQUENCE [LARGE SCALE GENOMIC DNA]</scope>
    <source>
        <strain evidence="3 4">DSM 25634</strain>
    </source>
</reference>
<proteinExistence type="predicted"/>
<comment type="caution">
    <text evidence="3">The sequence shown here is derived from an EMBL/GenBank/DDBJ whole genome shotgun (WGS) entry which is preliminary data.</text>
</comment>
<evidence type="ECO:0000313" key="3">
    <source>
        <dbReference type="EMBL" id="KEQ18862.1"/>
    </source>
</evidence>
<dbReference type="SUPFAM" id="SSF50370">
    <property type="entry name" value="Ricin B-like lectins"/>
    <property type="match status" value="2"/>
</dbReference>
<dbReference type="InterPro" id="IPR035992">
    <property type="entry name" value="Ricin_B-like_lectins"/>
</dbReference>
<gene>
    <name evidence="3" type="ORF">GZ78_02015</name>
</gene>
<dbReference type="PROSITE" id="PS50231">
    <property type="entry name" value="RICIN_B_LECTIN"/>
    <property type="match status" value="2"/>
</dbReference>
<accession>A0A081NK89</accession>
<dbReference type="Proteomes" id="UP000028073">
    <property type="component" value="Unassembled WGS sequence"/>
</dbReference>
<dbReference type="AlphaFoldDB" id="A0A081NK89"/>
<feature type="compositionally biased region" description="Basic and acidic residues" evidence="1">
    <location>
        <begin position="233"/>
        <end position="243"/>
    </location>
</feature>
<dbReference type="InterPro" id="IPR000772">
    <property type="entry name" value="Ricin_B_lectin"/>
</dbReference>
<dbReference type="Gene3D" id="2.80.10.50">
    <property type="match status" value="2"/>
</dbReference>